<gene>
    <name evidence="1" type="ORF">LV85_03860</name>
</gene>
<protein>
    <submittedName>
        <fullName evidence="1">Uncharacterized protein</fullName>
    </submittedName>
</protein>
<name>A0A2W7QNN7_9BACT</name>
<sequence length="546" mass="63240">MIKNILLLAEQAGKRLSFDGFLKFAQSKDESIIRLSIEFLTEVSLESLFLEIDFDEVPQFWRGTDYVWKPIATPYLSANYHSPKILKFADKTFVAAMTTTGCWEWDAKRGKLLWYLIHPDLNPTFLYDQDDKREWITTSTISKGVTYELCLFEGLGPVPEVARSPIGFVPTVCFTDHCDFDTPQLLVAQREFFARAGIRTTKGFFLHTYSYQGDFAAMDQAGMHDEFLRWEKDGHELTYHALSRSFREESWSEFQNFETPENFKQISTYIDHGYLAYNYTKQTNDKKADWYQHMEAKGIDLIWNYLDVMEGNALSNNQLSVFDSSIKSIKDAADWHIKNKLPINKSRDTKTWLAYGTSERFDKGIKHFNWLFRKRKLHGHKKILAAGIKIVPMVFDSEIWKKNLFERAKPFHFSRFSPVFFKAMNQPFTEISVFQTVSVKDFASVFSKPSLDKMKKECGLLIAHTYFGFLGSNHPRRLFLDESGALNPVAEHSFLLLGKEIQAGRLWNPTVKELHAFHRKLNGLAFDIINGQLQAVNAPGEVRYID</sequence>
<reference evidence="1 2" key="1">
    <citation type="submission" date="2018-06" db="EMBL/GenBank/DDBJ databases">
        <title>Genomic Encyclopedia of Archaeal and Bacterial Type Strains, Phase II (KMG-II): from individual species to whole genera.</title>
        <authorList>
            <person name="Goeker M."/>
        </authorList>
    </citation>
    <scope>NUCLEOTIDE SEQUENCE [LARGE SCALE GENOMIC DNA]</scope>
    <source>
        <strain evidence="1 2">DSM 19830</strain>
    </source>
</reference>
<dbReference type="EMBL" id="QKZT01000023">
    <property type="protein sequence ID" value="PZX47670.1"/>
    <property type="molecule type" value="Genomic_DNA"/>
</dbReference>
<dbReference type="RefSeq" id="WP_111322511.1">
    <property type="nucleotide sequence ID" value="NZ_QKZT01000023.1"/>
</dbReference>
<dbReference type="Proteomes" id="UP000248882">
    <property type="component" value="Unassembled WGS sequence"/>
</dbReference>
<organism evidence="1 2">
    <name type="scientific">Algoriphagus chordae</name>
    <dbReference type="NCBI Taxonomy" id="237019"/>
    <lineage>
        <taxon>Bacteria</taxon>
        <taxon>Pseudomonadati</taxon>
        <taxon>Bacteroidota</taxon>
        <taxon>Cytophagia</taxon>
        <taxon>Cytophagales</taxon>
        <taxon>Cyclobacteriaceae</taxon>
        <taxon>Algoriphagus</taxon>
    </lineage>
</organism>
<evidence type="ECO:0000313" key="1">
    <source>
        <dbReference type="EMBL" id="PZX47670.1"/>
    </source>
</evidence>
<dbReference type="OrthoDB" id="1290266at2"/>
<accession>A0A2W7QNN7</accession>
<keyword evidence="2" id="KW-1185">Reference proteome</keyword>
<comment type="caution">
    <text evidence="1">The sequence shown here is derived from an EMBL/GenBank/DDBJ whole genome shotgun (WGS) entry which is preliminary data.</text>
</comment>
<evidence type="ECO:0000313" key="2">
    <source>
        <dbReference type="Proteomes" id="UP000248882"/>
    </source>
</evidence>
<dbReference type="AlphaFoldDB" id="A0A2W7QNN7"/>
<proteinExistence type="predicted"/>